<dbReference type="SUPFAM" id="SSF55797">
    <property type="entry name" value="PR-1-like"/>
    <property type="match status" value="1"/>
</dbReference>
<dbReference type="AlphaFoldDB" id="A0A8S2VQT4"/>
<gene>
    <name evidence="3" type="ORF">OVA965_LOCUS42191</name>
    <name evidence="4" type="ORF">TMI583_LOCUS44025</name>
</gene>
<dbReference type="CDD" id="cd05382">
    <property type="entry name" value="CAP_GAPR1-like"/>
    <property type="match status" value="1"/>
</dbReference>
<dbReference type="InterPro" id="IPR001283">
    <property type="entry name" value="CRISP-related"/>
</dbReference>
<feature type="compositionally biased region" description="Basic and acidic residues" evidence="1">
    <location>
        <begin position="1"/>
        <end position="20"/>
    </location>
</feature>
<dbReference type="Pfam" id="PF00188">
    <property type="entry name" value="CAP"/>
    <property type="match status" value="1"/>
</dbReference>
<dbReference type="InterPro" id="IPR018244">
    <property type="entry name" value="Allrgn_V5/Tpx1_CS"/>
</dbReference>
<evidence type="ECO:0000256" key="1">
    <source>
        <dbReference type="SAM" id="MobiDB-lite"/>
    </source>
</evidence>
<dbReference type="PRINTS" id="PR00837">
    <property type="entry name" value="V5TPXLIKE"/>
</dbReference>
<dbReference type="Proteomes" id="UP000682733">
    <property type="component" value="Unassembled WGS sequence"/>
</dbReference>
<dbReference type="InterPro" id="IPR014044">
    <property type="entry name" value="CAP_dom"/>
</dbReference>
<name>A0A8S2VQT4_9BILA</name>
<dbReference type="PRINTS" id="PR00838">
    <property type="entry name" value="V5ALLERGEN"/>
</dbReference>
<sequence>SQDKNDDKDKSESNEHKSEGGEGFAEKTLAAHNQFRSKHCASPLVLDDELNNIAQKYAEHLAQTGSFEHSHTEGLGENLWMKSSTAELSDIDGVKATKDWYDEVKNYRYDHPDFALSTGHFTQLVWADSKQLGVGIAYSDDKKSVYVVTNYKPAGNVIGNFPKNVKKPTC</sequence>
<evidence type="ECO:0000313" key="4">
    <source>
        <dbReference type="EMBL" id="CAF4411869.1"/>
    </source>
</evidence>
<feature type="non-terminal residue" evidence="4">
    <location>
        <position position="170"/>
    </location>
</feature>
<dbReference type="EMBL" id="CAJNOK010051007">
    <property type="protein sequence ID" value="CAF1602561.1"/>
    <property type="molecule type" value="Genomic_DNA"/>
</dbReference>
<dbReference type="FunFam" id="3.40.33.10:FF:000002">
    <property type="entry name" value="Golgi-associated plant pathogenesis-related protein 1"/>
    <property type="match status" value="1"/>
</dbReference>
<dbReference type="PANTHER" id="PTHR10334">
    <property type="entry name" value="CYSTEINE-RICH SECRETORY PROTEIN-RELATED"/>
    <property type="match status" value="1"/>
</dbReference>
<evidence type="ECO:0000313" key="5">
    <source>
        <dbReference type="Proteomes" id="UP000682733"/>
    </source>
</evidence>
<dbReference type="SMART" id="SM00198">
    <property type="entry name" value="SCP"/>
    <property type="match status" value="1"/>
</dbReference>
<dbReference type="InterPro" id="IPR002413">
    <property type="entry name" value="V5_allergen-like"/>
</dbReference>
<dbReference type="GO" id="GO:0005576">
    <property type="term" value="C:extracellular region"/>
    <property type="evidence" value="ECO:0007669"/>
    <property type="project" value="InterPro"/>
</dbReference>
<comment type="caution">
    <text evidence="4">The sequence shown here is derived from an EMBL/GenBank/DDBJ whole genome shotgun (WGS) entry which is preliminary data.</text>
</comment>
<feature type="domain" description="SCP" evidence="2">
    <location>
        <begin position="23"/>
        <end position="159"/>
    </location>
</feature>
<dbReference type="Proteomes" id="UP000677228">
    <property type="component" value="Unassembled WGS sequence"/>
</dbReference>
<dbReference type="InterPro" id="IPR035940">
    <property type="entry name" value="CAP_sf"/>
</dbReference>
<dbReference type="InterPro" id="IPR034113">
    <property type="entry name" value="SCP_GAPR1-like"/>
</dbReference>
<dbReference type="Gene3D" id="3.40.33.10">
    <property type="entry name" value="CAP"/>
    <property type="match status" value="1"/>
</dbReference>
<dbReference type="EMBL" id="CAJOBA010074854">
    <property type="protein sequence ID" value="CAF4411869.1"/>
    <property type="molecule type" value="Genomic_DNA"/>
</dbReference>
<reference evidence="4" key="1">
    <citation type="submission" date="2021-02" db="EMBL/GenBank/DDBJ databases">
        <authorList>
            <person name="Nowell W R."/>
        </authorList>
    </citation>
    <scope>NUCLEOTIDE SEQUENCE</scope>
</reference>
<evidence type="ECO:0000313" key="3">
    <source>
        <dbReference type="EMBL" id="CAF1602561.1"/>
    </source>
</evidence>
<feature type="region of interest" description="Disordered" evidence="1">
    <location>
        <begin position="1"/>
        <end position="29"/>
    </location>
</feature>
<accession>A0A8S2VQT4</accession>
<evidence type="ECO:0000259" key="2">
    <source>
        <dbReference type="SMART" id="SM00198"/>
    </source>
</evidence>
<dbReference type="PROSITE" id="PS01009">
    <property type="entry name" value="CRISP_1"/>
    <property type="match status" value="1"/>
</dbReference>
<protein>
    <recommendedName>
        <fullName evidence="2">SCP domain-containing protein</fullName>
    </recommendedName>
</protein>
<organism evidence="4 5">
    <name type="scientific">Didymodactylos carnosus</name>
    <dbReference type="NCBI Taxonomy" id="1234261"/>
    <lineage>
        <taxon>Eukaryota</taxon>
        <taxon>Metazoa</taxon>
        <taxon>Spiralia</taxon>
        <taxon>Gnathifera</taxon>
        <taxon>Rotifera</taxon>
        <taxon>Eurotatoria</taxon>
        <taxon>Bdelloidea</taxon>
        <taxon>Philodinida</taxon>
        <taxon>Philodinidae</taxon>
        <taxon>Didymodactylos</taxon>
    </lineage>
</organism>
<proteinExistence type="predicted"/>